<dbReference type="InterPro" id="IPR001130">
    <property type="entry name" value="TatD-like"/>
</dbReference>
<dbReference type="Proteomes" id="UP000238877">
    <property type="component" value="Unassembled WGS sequence"/>
</dbReference>
<accession>A0A2S7ZMW5</accession>
<dbReference type="InterPro" id="IPR015991">
    <property type="entry name" value="TatD/YcfH-like"/>
</dbReference>
<feature type="binding site" evidence="3">
    <location>
        <position position="204"/>
    </location>
    <ligand>
        <name>a divalent metal cation</name>
        <dbReference type="ChEBI" id="CHEBI:60240"/>
        <label>1</label>
    </ligand>
</feature>
<dbReference type="AlphaFoldDB" id="A0A2S7ZMW5"/>
<feature type="binding site" evidence="3">
    <location>
        <position position="94"/>
    </location>
    <ligand>
        <name>a divalent metal cation</name>
        <dbReference type="ChEBI" id="CHEBI:60240"/>
        <label>1</label>
    </ligand>
</feature>
<dbReference type="PROSITE" id="PS01137">
    <property type="entry name" value="TATD_1"/>
    <property type="match status" value="1"/>
</dbReference>
<dbReference type="InterPro" id="IPR018228">
    <property type="entry name" value="DNase_TatD-rel_CS"/>
</dbReference>
<feature type="binding site" evidence="3">
    <location>
        <position position="7"/>
    </location>
    <ligand>
        <name>a divalent metal cation</name>
        <dbReference type="ChEBI" id="CHEBI:60240"/>
        <label>1</label>
    </ligand>
</feature>
<dbReference type="Gene3D" id="3.20.20.140">
    <property type="entry name" value="Metal-dependent hydrolases"/>
    <property type="match status" value="1"/>
</dbReference>
<dbReference type="FunFam" id="3.20.20.140:FF:000005">
    <property type="entry name" value="TatD family hydrolase"/>
    <property type="match status" value="1"/>
</dbReference>
<dbReference type="EMBL" id="PPDF01000012">
    <property type="protein sequence ID" value="PQL24535.1"/>
    <property type="molecule type" value="Genomic_DNA"/>
</dbReference>
<dbReference type="GO" id="GO:0005829">
    <property type="term" value="C:cytosol"/>
    <property type="evidence" value="ECO:0007669"/>
    <property type="project" value="TreeGrafter"/>
</dbReference>
<evidence type="ECO:0000313" key="4">
    <source>
        <dbReference type="EMBL" id="PQL24535.1"/>
    </source>
</evidence>
<feature type="binding site" evidence="3">
    <location>
        <position position="130"/>
    </location>
    <ligand>
        <name>a divalent metal cation</name>
        <dbReference type="ChEBI" id="CHEBI:60240"/>
        <label>2</label>
    </ligand>
</feature>
<evidence type="ECO:0000256" key="3">
    <source>
        <dbReference type="PIRSR" id="PIRSR005902-1"/>
    </source>
</evidence>
<sequence length="256" mass="29233">MKLFDTHAHINDNRFDNDRAEMLQACFDAGIEYIMIPGVDRQTVESGVALAETDDRLYAAVGTHPHEAKDFTDDDYEYFKELALHNDKVRAIGEIGLDYYYDFSDRPTQKKVFIRQLELAREVNLPIIIHDRDAHGDIMNILRNEGKDNWGIFHCYSGSWEMAKEAIKMGFYISFAGPVVFPKSTNLKEVAKQVPLDRILIETDSPYLTPPPYRGRRNDPSKTQFVAEEIAALKGMDADEFAAIAYENGKRVFGIK</sequence>
<reference evidence="4 5" key="1">
    <citation type="submission" date="2018-01" db="EMBL/GenBank/DDBJ databases">
        <title>Draft genome sequences of clinical isolates and type strains of oral Veillonella including Veillonella infantum sp., nov.</title>
        <authorList>
            <person name="Mashima I."/>
            <person name="Liao Y.-C."/>
            <person name="Sabharwal A."/>
            <person name="Haase E.M."/>
            <person name="Nakazawa F."/>
            <person name="Scannapieco F.A."/>
        </authorList>
    </citation>
    <scope>NUCLEOTIDE SEQUENCE [LARGE SCALE GENOMIC DNA]</scope>
    <source>
        <strain evidence="4 5">Y6</strain>
    </source>
</reference>
<dbReference type="NCBIfam" id="TIGR00010">
    <property type="entry name" value="YchF/TatD family DNA exonuclease"/>
    <property type="match status" value="1"/>
</dbReference>
<dbReference type="PANTHER" id="PTHR46124:SF2">
    <property type="entry name" value="D-AMINOACYL-TRNA DEACYLASE"/>
    <property type="match status" value="1"/>
</dbReference>
<feature type="binding site" evidence="3">
    <location>
        <position position="9"/>
    </location>
    <ligand>
        <name>a divalent metal cation</name>
        <dbReference type="ChEBI" id="CHEBI:60240"/>
        <label>1</label>
    </ligand>
</feature>
<comment type="caution">
    <text evidence="4">The sequence shown here is derived from an EMBL/GenBank/DDBJ whole genome shotgun (WGS) entry which is preliminary data.</text>
</comment>
<dbReference type="GO" id="GO:0004536">
    <property type="term" value="F:DNA nuclease activity"/>
    <property type="evidence" value="ECO:0007669"/>
    <property type="project" value="InterPro"/>
</dbReference>
<dbReference type="InterPro" id="IPR032466">
    <property type="entry name" value="Metal_Hydrolase"/>
</dbReference>
<dbReference type="SUPFAM" id="SSF51556">
    <property type="entry name" value="Metallo-dependent hydrolases"/>
    <property type="match status" value="1"/>
</dbReference>
<dbReference type="RefSeq" id="WP_105092999.1">
    <property type="nucleotide sequence ID" value="NZ_PPDF01000012.1"/>
</dbReference>
<protein>
    <submittedName>
        <fullName evidence="4">Hydrolase TatD</fullName>
    </submittedName>
</protein>
<feature type="binding site" evidence="3">
    <location>
        <position position="154"/>
    </location>
    <ligand>
        <name>a divalent metal cation</name>
        <dbReference type="ChEBI" id="CHEBI:60240"/>
        <label>2</label>
    </ligand>
</feature>
<dbReference type="GO" id="GO:0046872">
    <property type="term" value="F:metal ion binding"/>
    <property type="evidence" value="ECO:0007669"/>
    <property type="project" value="UniProtKB-KW"/>
</dbReference>
<dbReference type="PANTHER" id="PTHR46124">
    <property type="entry name" value="D-AMINOACYL-TRNA DEACYLASE"/>
    <property type="match status" value="1"/>
</dbReference>
<keyword evidence="2 4" id="KW-0378">Hydrolase</keyword>
<dbReference type="GO" id="GO:0016788">
    <property type="term" value="F:hydrolase activity, acting on ester bonds"/>
    <property type="evidence" value="ECO:0007669"/>
    <property type="project" value="InterPro"/>
</dbReference>
<evidence type="ECO:0000256" key="1">
    <source>
        <dbReference type="ARBA" id="ARBA00022723"/>
    </source>
</evidence>
<gene>
    <name evidence="4" type="ORF">VTHSUH11_06025</name>
</gene>
<proteinExistence type="predicted"/>
<dbReference type="PIRSF" id="PIRSF005902">
    <property type="entry name" value="DNase_TatD"/>
    <property type="match status" value="1"/>
</dbReference>
<dbReference type="Pfam" id="PF01026">
    <property type="entry name" value="TatD_DNase"/>
    <property type="match status" value="1"/>
</dbReference>
<dbReference type="CDD" id="cd01310">
    <property type="entry name" value="TatD_DNAse"/>
    <property type="match status" value="1"/>
</dbReference>
<evidence type="ECO:0000256" key="2">
    <source>
        <dbReference type="ARBA" id="ARBA00022801"/>
    </source>
</evidence>
<keyword evidence="1 3" id="KW-0479">Metal-binding</keyword>
<dbReference type="PROSITE" id="PS01091">
    <property type="entry name" value="TATD_3"/>
    <property type="match status" value="1"/>
</dbReference>
<organism evidence="4 5">
    <name type="scientific">Veillonella tobetsuensis</name>
    <dbReference type="NCBI Taxonomy" id="1110546"/>
    <lineage>
        <taxon>Bacteria</taxon>
        <taxon>Bacillati</taxon>
        <taxon>Bacillota</taxon>
        <taxon>Negativicutes</taxon>
        <taxon>Veillonellales</taxon>
        <taxon>Veillonellaceae</taxon>
        <taxon>Veillonella</taxon>
    </lineage>
</organism>
<dbReference type="STRING" id="1110546.GCA_001078375_00705"/>
<evidence type="ECO:0000313" key="5">
    <source>
        <dbReference type="Proteomes" id="UP000238877"/>
    </source>
</evidence>
<name>A0A2S7ZMW5_9FIRM</name>